<dbReference type="PANTHER" id="PTHR42687:SF1">
    <property type="entry name" value="L-THREONINE 3-DEHYDROGENASE, MITOCHONDRIAL"/>
    <property type="match status" value="1"/>
</dbReference>
<evidence type="ECO:0000256" key="1">
    <source>
        <dbReference type="ARBA" id="ARBA00007637"/>
    </source>
</evidence>
<dbReference type="GO" id="GO:0006567">
    <property type="term" value="P:L-threonine catabolic process"/>
    <property type="evidence" value="ECO:0007669"/>
    <property type="project" value="TreeGrafter"/>
</dbReference>
<dbReference type="Gene3D" id="3.40.50.720">
    <property type="entry name" value="NAD(P)-binding Rossmann-like Domain"/>
    <property type="match status" value="1"/>
</dbReference>
<dbReference type="Proteomes" id="UP000465112">
    <property type="component" value="Chromosome 24"/>
</dbReference>
<dbReference type="EMBL" id="VHII01000024">
    <property type="protein sequence ID" value="KAF1371713.1"/>
    <property type="molecule type" value="Genomic_DNA"/>
</dbReference>
<comment type="pathway">
    <text evidence="4">Amino-acid degradation; L-threonine degradation via oxydo-reductase pathway; glycine from L-threonine: step 1/2.</text>
</comment>
<evidence type="ECO:0000256" key="3">
    <source>
        <dbReference type="ARBA" id="ARBA00059023"/>
    </source>
</evidence>
<protein>
    <recommendedName>
        <fullName evidence="6">L-threonine 3-dehydrogenase, mitochondrial</fullName>
        <ecNumber evidence="5">1.1.1.103</ecNumber>
    </recommendedName>
</protein>
<dbReference type="Pfam" id="PF01370">
    <property type="entry name" value="Epimerase"/>
    <property type="match status" value="1"/>
</dbReference>
<dbReference type="SUPFAM" id="SSF51735">
    <property type="entry name" value="NAD(P)-binding Rossmann-fold domains"/>
    <property type="match status" value="1"/>
</dbReference>
<dbReference type="InterPro" id="IPR036291">
    <property type="entry name" value="NAD(P)-bd_dom_sf"/>
</dbReference>
<dbReference type="FunFam" id="3.40.50.720:FF:000077">
    <property type="entry name" value="L-threonine 3-dehydrogenase, mitochondrial"/>
    <property type="match status" value="1"/>
</dbReference>
<comment type="caution">
    <text evidence="8">The sequence shown here is derived from an EMBL/GenBank/DDBJ whole genome shotgun (WGS) entry which is preliminary data.</text>
</comment>
<dbReference type="CDD" id="cd05272">
    <property type="entry name" value="TDH_SDR_e"/>
    <property type="match status" value="1"/>
</dbReference>
<gene>
    <name evidence="8" type="ORF">PFLUV_G00271300</name>
</gene>
<name>A0A6A5E798_PERFL</name>
<dbReference type="EC" id="1.1.1.103" evidence="5"/>
<evidence type="ECO:0000256" key="2">
    <source>
        <dbReference type="ARBA" id="ARBA00050613"/>
    </source>
</evidence>
<comment type="function">
    <text evidence="3">Catalyzes the NAD(+)-dependent oxidation of L-threonine to 2-amino-3-ketobutyrate, mediating L-threonine catabolism.</text>
</comment>
<comment type="similarity">
    <text evidence="1">Belongs to the NAD(P)-dependent epimerase/dehydratase family.</text>
</comment>
<feature type="domain" description="NAD-dependent epimerase/dehydratase" evidence="7">
    <location>
        <begin position="105"/>
        <end position="340"/>
    </location>
</feature>
<sequence length="420" mass="46810">MVVEAWFNHGAQLGPAVLLEGPLKLYHKLSIHFSSGEEFQAFPVVFSFYRLTLKRWMMLVMQLLRGTVKHAGSSAQCSAKRLSSAVGGISTSSHQSCTDTDHPKVLITGGLGQLGVGLAKLLRRQFGKNNVILSDIRKPPNHVYHNGPFIFSDILDFKNLREIVVNNNISWLVHYSAVLSAVGENNVALAKEVNITGLHNILDIATEHGLRVFVPSTMEAFGPSSSSDPTPELCVQRPRTIYGVSKVHAELMGEYYHHRFGLDFRCLRYPGIISADSQPGGGTTDYAVQTFHAAVKTGSLECNLRSDTRLSLMYIDDCLRATLEFLEAPADTLVNRTYNINAMNFTLHHLIQEIQKVLPDLKVTYNVDPVRQAIADSWPMALEDSAARRDWGWKHEYDLSEFVQTMLTHITTGNQLAQAY</sequence>
<evidence type="ECO:0000313" key="9">
    <source>
        <dbReference type="Proteomes" id="UP000465112"/>
    </source>
</evidence>
<accession>A0A6A5E798</accession>
<dbReference type="GO" id="GO:0008743">
    <property type="term" value="F:L-threonine 3-dehydrogenase activity"/>
    <property type="evidence" value="ECO:0007669"/>
    <property type="project" value="UniProtKB-EC"/>
</dbReference>
<proteinExistence type="inferred from homology"/>
<reference evidence="8 9" key="1">
    <citation type="submission" date="2019-06" db="EMBL/GenBank/DDBJ databases">
        <title>A chromosome-scale genome assembly of the European perch, Perca fluviatilis.</title>
        <authorList>
            <person name="Roques C."/>
            <person name="Zahm M."/>
            <person name="Cabau C."/>
            <person name="Klopp C."/>
            <person name="Bouchez O."/>
            <person name="Donnadieu C."/>
            <person name="Kuhl H."/>
            <person name="Gislard M."/>
            <person name="Guendouz S."/>
            <person name="Journot L."/>
            <person name="Haffray P."/>
            <person name="Bestin A."/>
            <person name="Morvezen R."/>
            <person name="Feron R."/>
            <person name="Wen M."/>
            <person name="Jouanno E."/>
            <person name="Herpin A."/>
            <person name="Schartl M."/>
            <person name="Postlethwait J."/>
            <person name="Schaerlinger B."/>
            <person name="Chardard D."/>
            <person name="Lecocq T."/>
            <person name="Poncet C."/>
            <person name="Jaffrelo L."/>
            <person name="Lampietro C."/>
            <person name="Guiguen Y."/>
        </authorList>
    </citation>
    <scope>NUCLEOTIDE SEQUENCE [LARGE SCALE GENOMIC DNA]</scope>
    <source>
        <tissue evidence="8">Blood</tissue>
    </source>
</reference>
<evidence type="ECO:0000256" key="4">
    <source>
        <dbReference type="ARBA" id="ARBA00060557"/>
    </source>
</evidence>
<dbReference type="InterPro" id="IPR051225">
    <property type="entry name" value="NAD(P)_epim/dehydratase"/>
</dbReference>
<evidence type="ECO:0000259" key="7">
    <source>
        <dbReference type="Pfam" id="PF01370"/>
    </source>
</evidence>
<dbReference type="PANTHER" id="PTHR42687">
    <property type="entry name" value="L-THREONINE 3-DEHYDROGENASE"/>
    <property type="match status" value="1"/>
</dbReference>
<evidence type="ECO:0000256" key="5">
    <source>
        <dbReference type="ARBA" id="ARBA00066604"/>
    </source>
</evidence>
<evidence type="ECO:0000313" key="8">
    <source>
        <dbReference type="EMBL" id="KAF1371713.1"/>
    </source>
</evidence>
<dbReference type="AlphaFoldDB" id="A0A6A5E798"/>
<keyword evidence="9" id="KW-1185">Reference proteome</keyword>
<evidence type="ECO:0000256" key="6">
    <source>
        <dbReference type="ARBA" id="ARBA00069940"/>
    </source>
</evidence>
<organism evidence="8 9">
    <name type="scientific">Perca fluviatilis</name>
    <name type="common">European perch</name>
    <dbReference type="NCBI Taxonomy" id="8168"/>
    <lineage>
        <taxon>Eukaryota</taxon>
        <taxon>Metazoa</taxon>
        <taxon>Chordata</taxon>
        <taxon>Craniata</taxon>
        <taxon>Vertebrata</taxon>
        <taxon>Euteleostomi</taxon>
        <taxon>Actinopterygii</taxon>
        <taxon>Neopterygii</taxon>
        <taxon>Teleostei</taxon>
        <taxon>Neoteleostei</taxon>
        <taxon>Acanthomorphata</taxon>
        <taxon>Eupercaria</taxon>
        <taxon>Perciformes</taxon>
        <taxon>Percoidei</taxon>
        <taxon>Percidae</taxon>
        <taxon>Percinae</taxon>
        <taxon>Perca</taxon>
    </lineage>
</organism>
<comment type="catalytic activity">
    <reaction evidence="2">
        <text>L-threonine + NAD(+) = (2S)-2-amino-3-oxobutanoate + NADH + H(+)</text>
        <dbReference type="Rhea" id="RHEA:13161"/>
        <dbReference type="ChEBI" id="CHEBI:15378"/>
        <dbReference type="ChEBI" id="CHEBI:57540"/>
        <dbReference type="ChEBI" id="CHEBI:57926"/>
        <dbReference type="ChEBI" id="CHEBI:57945"/>
        <dbReference type="ChEBI" id="CHEBI:78948"/>
        <dbReference type="EC" id="1.1.1.103"/>
    </reaction>
</comment>
<dbReference type="InterPro" id="IPR001509">
    <property type="entry name" value="Epimerase_deHydtase"/>
</dbReference>